<reference evidence="2 4" key="2">
    <citation type="submission" date="2017-10" db="EMBL/GenBank/DDBJ databases">
        <title>Biodiversity and function of Thalassospira species in the particle-attached aromatic-hydrocarbon-degrading consortia from the surface seawater of the China South Sea.</title>
        <authorList>
            <person name="Dong C."/>
            <person name="Liu R."/>
            <person name="Shao Z."/>
        </authorList>
    </citation>
    <scope>NUCLEOTIDE SEQUENCE [LARGE SCALE GENOMIC DNA]</scope>
    <source>
        <strain evidence="2 4">CSC3H3</strain>
    </source>
</reference>
<evidence type="ECO:0008006" key="6">
    <source>
        <dbReference type="Google" id="ProtNLM"/>
    </source>
</evidence>
<dbReference type="EMBL" id="NWTK01000008">
    <property type="protein sequence ID" value="PKR53493.1"/>
    <property type="molecule type" value="Genomic_DNA"/>
</dbReference>
<protein>
    <recommendedName>
        <fullName evidence="6">DUF3012 domain-containing protein</fullName>
    </recommendedName>
</protein>
<keyword evidence="4" id="KW-1185">Reference proteome</keyword>
<dbReference type="RefSeq" id="WP_101267265.1">
    <property type="nucleotide sequence ID" value="NZ_CP024199.1"/>
</dbReference>
<dbReference type="Proteomes" id="UP000233458">
    <property type="component" value="Chromosome"/>
</dbReference>
<keyword evidence="1" id="KW-0732">Signal</keyword>
<dbReference type="EMBL" id="CP024199">
    <property type="protein sequence ID" value="AUG51407.1"/>
    <property type="molecule type" value="Genomic_DNA"/>
</dbReference>
<sequence length="58" mass="6458">MGWTQKMLIALAAMMVTLTLVACAPEVGSRDWCSNMQHTPKTDWTANQTSDFAKHCMP</sequence>
<dbReference type="AlphaFoldDB" id="A0A2N3KSN7"/>
<organism evidence="3 5">
    <name type="scientific">Thalassospira marina</name>
    <dbReference type="NCBI Taxonomy" id="2048283"/>
    <lineage>
        <taxon>Bacteria</taxon>
        <taxon>Pseudomonadati</taxon>
        <taxon>Pseudomonadota</taxon>
        <taxon>Alphaproteobacteria</taxon>
        <taxon>Rhodospirillales</taxon>
        <taxon>Thalassospiraceae</taxon>
        <taxon>Thalassospira</taxon>
    </lineage>
</organism>
<dbReference type="Proteomes" id="UP000233597">
    <property type="component" value="Unassembled WGS sequence"/>
</dbReference>
<dbReference type="PROSITE" id="PS51257">
    <property type="entry name" value="PROKAR_LIPOPROTEIN"/>
    <property type="match status" value="1"/>
</dbReference>
<feature type="chain" id="PRO_5014600064" description="DUF3012 domain-containing protein" evidence="1">
    <location>
        <begin position="25"/>
        <end position="58"/>
    </location>
</feature>
<dbReference type="InterPro" id="IPR021379">
    <property type="entry name" value="DUF3012"/>
</dbReference>
<evidence type="ECO:0000256" key="1">
    <source>
        <dbReference type="SAM" id="SignalP"/>
    </source>
</evidence>
<dbReference type="Pfam" id="PF11216">
    <property type="entry name" value="DUF3012"/>
    <property type="match status" value="1"/>
</dbReference>
<evidence type="ECO:0000313" key="2">
    <source>
        <dbReference type="EMBL" id="AUG51407.1"/>
    </source>
</evidence>
<dbReference type="OrthoDB" id="5609437at2"/>
<name>A0A2N3KSN7_9PROT</name>
<proteinExistence type="predicted"/>
<gene>
    <name evidence="3" type="ORF">COO20_13180</name>
    <name evidence="2" type="ORF">CSC3H3_00755</name>
</gene>
<dbReference type="KEGG" id="thac:CSC3H3_00755"/>
<evidence type="ECO:0000313" key="3">
    <source>
        <dbReference type="EMBL" id="PKR53493.1"/>
    </source>
</evidence>
<feature type="signal peptide" evidence="1">
    <location>
        <begin position="1"/>
        <end position="24"/>
    </location>
</feature>
<evidence type="ECO:0000313" key="4">
    <source>
        <dbReference type="Proteomes" id="UP000233458"/>
    </source>
</evidence>
<evidence type="ECO:0000313" key="5">
    <source>
        <dbReference type="Proteomes" id="UP000233597"/>
    </source>
</evidence>
<reference evidence="3 5" key="1">
    <citation type="submission" date="2017-09" db="EMBL/GenBank/DDBJ databases">
        <title>Biodiversity and function of Thalassospira species in the particle-attached aromatic-hydrocarbon-degrading consortia from the surface seawater of the South China Sea.</title>
        <authorList>
            <person name="Dong C."/>
            <person name="Liu R."/>
            <person name="Shao Z."/>
        </authorList>
    </citation>
    <scope>NUCLEOTIDE SEQUENCE [LARGE SCALE GENOMIC DNA]</scope>
    <source>
        <strain evidence="3 5">CSC1P2</strain>
    </source>
</reference>
<accession>A0A2N3KSN7</accession>